<dbReference type="InterPro" id="IPR050595">
    <property type="entry name" value="Bact_response_regulator"/>
</dbReference>
<dbReference type="CDD" id="cd00156">
    <property type="entry name" value="REC"/>
    <property type="match status" value="1"/>
</dbReference>
<gene>
    <name evidence="4" type="ORF">ACFPT7_15220</name>
</gene>
<dbReference type="InterPro" id="IPR001789">
    <property type="entry name" value="Sig_transdc_resp-reg_receiver"/>
</dbReference>
<protein>
    <submittedName>
        <fullName evidence="4">Response regulator</fullName>
    </submittedName>
</protein>
<dbReference type="Gene3D" id="3.40.50.2300">
    <property type="match status" value="1"/>
</dbReference>
<keyword evidence="5" id="KW-1185">Reference proteome</keyword>
<accession>A0ABW1EIN4</accession>
<evidence type="ECO:0000313" key="4">
    <source>
        <dbReference type="EMBL" id="MFC5863657.1"/>
    </source>
</evidence>
<proteinExistence type="predicted"/>
<dbReference type="SMART" id="SM00448">
    <property type="entry name" value="REC"/>
    <property type="match status" value="1"/>
</dbReference>
<dbReference type="EMBL" id="JBHSPH010000005">
    <property type="protein sequence ID" value="MFC5863657.1"/>
    <property type="molecule type" value="Genomic_DNA"/>
</dbReference>
<dbReference type="PROSITE" id="PS50110">
    <property type="entry name" value="RESPONSE_REGULATORY"/>
    <property type="match status" value="1"/>
</dbReference>
<sequence length="126" mass="13777">MSDQTKPRETIFVVDDEPVVADTLAAILRQVGFATNSFHHPQAALDQAQINCPNLLITDVIMPGMTGIDLAIQMQKVCPQCKVLLFSGQAATADLLEEARTRGHEFELLSKPIHPADLLAKISNQE</sequence>
<feature type="modified residue" description="4-aspartylphosphate" evidence="2">
    <location>
        <position position="59"/>
    </location>
</feature>
<evidence type="ECO:0000313" key="5">
    <source>
        <dbReference type="Proteomes" id="UP001596091"/>
    </source>
</evidence>
<evidence type="ECO:0000256" key="2">
    <source>
        <dbReference type="PROSITE-ProRule" id="PRU00169"/>
    </source>
</evidence>
<organism evidence="4 5">
    <name type="scientific">Acidicapsa dinghuensis</name>
    <dbReference type="NCBI Taxonomy" id="2218256"/>
    <lineage>
        <taxon>Bacteria</taxon>
        <taxon>Pseudomonadati</taxon>
        <taxon>Acidobacteriota</taxon>
        <taxon>Terriglobia</taxon>
        <taxon>Terriglobales</taxon>
        <taxon>Acidobacteriaceae</taxon>
        <taxon>Acidicapsa</taxon>
    </lineage>
</organism>
<dbReference type="PANTHER" id="PTHR44591">
    <property type="entry name" value="STRESS RESPONSE REGULATOR PROTEIN 1"/>
    <property type="match status" value="1"/>
</dbReference>
<reference evidence="5" key="1">
    <citation type="journal article" date="2019" name="Int. J. Syst. Evol. Microbiol.">
        <title>The Global Catalogue of Microorganisms (GCM) 10K type strain sequencing project: providing services to taxonomists for standard genome sequencing and annotation.</title>
        <authorList>
            <consortium name="The Broad Institute Genomics Platform"/>
            <consortium name="The Broad Institute Genome Sequencing Center for Infectious Disease"/>
            <person name="Wu L."/>
            <person name="Ma J."/>
        </authorList>
    </citation>
    <scope>NUCLEOTIDE SEQUENCE [LARGE SCALE GENOMIC DNA]</scope>
    <source>
        <strain evidence="5">JCM 4087</strain>
    </source>
</reference>
<feature type="domain" description="Response regulatory" evidence="3">
    <location>
        <begin position="10"/>
        <end position="126"/>
    </location>
</feature>
<dbReference type="SUPFAM" id="SSF52172">
    <property type="entry name" value="CheY-like"/>
    <property type="match status" value="1"/>
</dbReference>
<name>A0ABW1EIN4_9BACT</name>
<evidence type="ECO:0000256" key="1">
    <source>
        <dbReference type="ARBA" id="ARBA00022553"/>
    </source>
</evidence>
<dbReference type="InterPro" id="IPR011006">
    <property type="entry name" value="CheY-like_superfamily"/>
</dbReference>
<evidence type="ECO:0000259" key="3">
    <source>
        <dbReference type="PROSITE" id="PS50110"/>
    </source>
</evidence>
<dbReference type="PANTHER" id="PTHR44591:SF3">
    <property type="entry name" value="RESPONSE REGULATORY DOMAIN-CONTAINING PROTEIN"/>
    <property type="match status" value="1"/>
</dbReference>
<dbReference type="Pfam" id="PF00072">
    <property type="entry name" value="Response_reg"/>
    <property type="match status" value="1"/>
</dbReference>
<keyword evidence="1 2" id="KW-0597">Phosphoprotein</keyword>
<comment type="caution">
    <text evidence="4">The sequence shown here is derived from an EMBL/GenBank/DDBJ whole genome shotgun (WGS) entry which is preliminary data.</text>
</comment>
<dbReference type="RefSeq" id="WP_263340002.1">
    <property type="nucleotide sequence ID" value="NZ_JAGSYH010000005.1"/>
</dbReference>
<dbReference type="Proteomes" id="UP001596091">
    <property type="component" value="Unassembled WGS sequence"/>
</dbReference>